<evidence type="ECO:0000313" key="10">
    <source>
        <dbReference type="EMBL" id="WQG87218.1"/>
    </source>
</evidence>
<dbReference type="Pfam" id="PF02687">
    <property type="entry name" value="FtsX"/>
    <property type="match status" value="2"/>
</dbReference>
<comment type="subcellular location">
    <subcellularLocation>
        <location evidence="1">Cell membrane</location>
        <topology evidence="1">Multi-pass membrane protein</topology>
    </subcellularLocation>
</comment>
<feature type="transmembrane region" description="Helical" evidence="6">
    <location>
        <begin position="667"/>
        <end position="689"/>
    </location>
</feature>
<feature type="transmembrane region" description="Helical" evidence="6">
    <location>
        <begin position="716"/>
        <end position="734"/>
    </location>
</feature>
<dbReference type="EMBL" id="CP140154">
    <property type="protein sequence ID" value="WQG87218.1"/>
    <property type="molecule type" value="Genomic_DNA"/>
</dbReference>
<evidence type="ECO:0000256" key="1">
    <source>
        <dbReference type="ARBA" id="ARBA00004651"/>
    </source>
</evidence>
<feature type="transmembrane region" description="Helical" evidence="6">
    <location>
        <begin position="326"/>
        <end position="348"/>
    </location>
</feature>
<feature type="domain" description="MacB-like periplasmic core" evidence="8">
    <location>
        <begin position="20"/>
        <end position="228"/>
    </location>
</feature>
<dbReference type="GO" id="GO:0005886">
    <property type="term" value="C:plasma membrane"/>
    <property type="evidence" value="ECO:0007669"/>
    <property type="project" value="UniProtKB-SubCell"/>
</dbReference>
<keyword evidence="2" id="KW-1003">Cell membrane</keyword>
<dbReference type="InterPro" id="IPR050250">
    <property type="entry name" value="Macrolide_Exporter_MacB"/>
</dbReference>
<dbReference type="PANTHER" id="PTHR30572">
    <property type="entry name" value="MEMBRANE COMPONENT OF TRANSPORTER-RELATED"/>
    <property type="match status" value="1"/>
</dbReference>
<feature type="domain" description="ABC3 transporter permease C-terminal" evidence="7">
    <location>
        <begin position="285"/>
        <end position="400"/>
    </location>
</feature>
<dbReference type="Pfam" id="PF12704">
    <property type="entry name" value="MacB_PCD"/>
    <property type="match status" value="1"/>
</dbReference>
<gene>
    <name evidence="9" type="ORF">SAMN05661012_03814</name>
    <name evidence="10" type="ORF">SR876_20055</name>
</gene>
<dbReference type="RefSeq" id="WP_072362817.1">
    <property type="nucleotide sequence ID" value="NZ_CP139972.1"/>
</dbReference>
<proteinExistence type="predicted"/>
<organism evidence="9 11">
    <name type="scientific">Chitinophaga sancti</name>
    <dbReference type="NCBI Taxonomy" id="1004"/>
    <lineage>
        <taxon>Bacteria</taxon>
        <taxon>Pseudomonadati</taxon>
        <taxon>Bacteroidota</taxon>
        <taxon>Chitinophagia</taxon>
        <taxon>Chitinophagales</taxon>
        <taxon>Chitinophagaceae</taxon>
        <taxon>Chitinophaga</taxon>
    </lineage>
</organism>
<evidence type="ECO:0000259" key="7">
    <source>
        <dbReference type="Pfam" id="PF02687"/>
    </source>
</evidence>
<dbReference type="InterPro" id="IPR025857">
    <property type="entry name" value="MacB_PCD"/>
</dbReference>
<name>A0A1K1RHJ2_9BACT</name>
<keyword evidence="5 6" id="KW-0472">Membrane</keyword>
<feature type="transmembrane region" description="Helical" evidence="6">
    <location>
        <begin position="279"/>
        <end position="301"/>
    </location>
</feature>
<keyword evidence="4 6" id="KW-1133">Transmembrane helix</keyword>
<dbReference type="OrthoDB" id="1451596at2"/>
<evidence type="ECO:0000313" key="12">
    <source>
        <dbReference type="Proteomes" id="UP001326715"/>
    </source>
</evidence>
<evidence type="ECO:0000256" key="4">
    <source>
        <dbReference type="ARBA" id="ARBA00022989"/>
    </source>
</evidence>
<feature type="transmembrane region" description="Helical" evidence="6">
    <location>
        <begin position="414"/>
        <end position="438"/>
    </location>
</feature>
<reference evidence="10 12" key="2">
    <citation type="submission" date="2023-11" db="EMBL/GenBank/DDBJ databases">
        <title>MicrobeMod: A computational toolkit for identifying prokaryotic methylation and restriction-modification with nanopore sequencing.</title>
        <authorList>
            <person name="Crits-Christoph A."/>
            <person name="Kang S.C."/>
            <person name="Lee H."/>
            <person name="Ostrov N."/>
        </authorList>
    </citation>
    <scope>NUCLEOTIDE SEQUENCE [LARGE SCALE GENOMIC DNA]</scope>
    <source>
        <strain evidence="10 12">ATCC 23090</strain>
    </source>
</reference>
<evidence type="ECO:0000256" key="3">
    <source>
        <dbReference type="ARBA" id="ARBA00022692"/>
    </source>
</evidence>
<protein>
    <submittedName>
        <fullName evidence="9">ABC-type antimicrobial peptide transport system, permease component</fullName>
    </submittedName>
    <submittedName>
        <fullName evidence="10">FtsX-like permease family protein</fullName>
    </submittedName>
</protein>
<dbReference type="PANTHER" id="PTHR30572:SF18">
    <property type="entry name" value="ABC-TYPE MACROLIDE FAMILY EXPORT SYSTEM PERMEASE COMPONENT 2"/>
    <property type="match status" value="1"/>
</dbReference>
<keyword evidence="3 6" id="KW-0812">Transmembrane</keyword>
<evidence type="ECO:0000259" key="8">
    <source>
        <dbReference type="Pfam" id="PF12704"/>
    </source>
</evidence>
<feature type="domain" description="ABC3 transporter permease C-terminal" evidence="7">
    <location>
        <begin position="667"/>
        <end position="768"/>
    </location>
</feature>
<accession>A0A1K1RHJ2</accession>
<feature type="transmembrane region" description="Helical" evidence="6">
    <location>
        <begin position="368"/>
        <end position="393"/>
    </location>
</feature>
<keyword evidence="12" id="KW-1185">Reference proteome</keyword>
<evidence type="ECO:0000256" key="2">
    <source>
        <dbReference type="ARBA" id="ARBA00022475"/>
    </source>
</evidence>
<evidence type="ECO:0000313" key="9">
    <source>
        <dbReference type="EMBL" id="SFW71730.1"/>
    </source>
</evidence>
<evidence type="ECO:0000313" key="11">
    <source>
        <dbReference type="Proteomes" id="UP000183788"/>
    </source>
</evidence>
<feature type="transmembrane region" description="Helical" evidence="6">
    <location>
        <begin position="21"/>
        <end position="41"/>
    </location>
</feature>
<dbReference type="InterPro" id="IPR003838">
    <property type="entry name" value="ABC3_permease_C"/>
</dbReference>
<dbReference type="Proteomes" id="UP000183788">
    <property type="component" value="Unassembled WGS sequence"/>
</dbReference>
<dbReference type="AlphaFoldDB" id="A0A1K1RHJ2"/>
<evidence type="ECO:0000256" key="5">
    <source>
        <dbReference type="ARBA" id="ARBA00023136"/>
    </source>
</evidence>
<reference evidence="9 11" key="1">
    <citation type="submission" date="2016-11" db="EMBL/GenBank/DDBJ databases">
        <authorList>
            <person name="Jaros S."/>
            <person name="Januszkiewicz K."/>
            <person name="Wedrychowicz H."/>
        </authorList>
    </citation>
    <scope>NUCLEOTIDE SEQUENCE [LARGE SCALE GENOMIC DNA]</scope>
    <source>
        <strain evidence="9 11">DSM 784</strain>
    </source>
</reference>
<dbReference type="STRING" id="1004.SAMN05661012_03814"/>
<sequence>MSTWFKIAIRNLVRHKTYAGINVVGLALAIAACLLIYRVVYFELSFDNFHRDRERIYRVVSATQNTSGTEFFMGVPFPLPAVLRKDYPQLENVGAIRQTDGVIIVDDKKFRERDRVYYTEPSVFEILHFKWLYGNPQQALSAPGTGVMTKSIAGKYFGSWEAAIGKTFNHNNERIIRVTGILDDLPVNTDFPFGVAISYATLLPQLKENDWLSVNEAHNVLVKLPAGMDEVHGNALLSELIKRYKPQEHRNEQLQLQPLSTIPMDTRFRNFNAVFSLKMISGLILVAVFLLIIGSVNFINLATAQAVTRSREVGVRKALGGGRKQLMIQFLAETFVISLFALILGLVIGEFCLPEVCRMMQLPVLKLFTTDLVFFIVALLLTVTLLAGAYPAFILSGYNPVNALKGAKINTHLLFRRVLVVLQFAVAQLLLICMLVVMSQMNKVLHAPLGFDQKAVVTVSIPKDSVSVQQFGFVRDQLLQSKGIKNVSFSFTPASSYGGWFSRLRFEGRTINDLDVDLKFADHSFVNTYGMQLIAGSNYTAADTANGFVVNETLAKKLGYPQSADMLGKRMAFFDDQVSGLVIGVVKDFRANSLKEPVLPLVLMNNSSWYRTLNIKIDPDQLQAAMAAMEKTFKMAWPAYLYEYEFMDDLLKDFYQEEIQLSVMYRLFAFVAMFISCLGLYGLVSLMVVQRRKEVGIRKVLGASVMDVLVLLSKEFTLLVIVGFIIAAPIAAWFMQGWLATFNVRIGLQANIFLLTIGGALTIAWMTVGMRTINAALANPAKAMRTE</sequence>
<feature type="transmembrane region" description="Helical" evidence="6">
    <location>
        <begin position="746"/>
        <end position="768"/>
    </location>
</feature>
<dbReference type="EMBL" id="FPIZ01000012">
    <property type="protein sequence ID" value="SFW71730.1"/>
    <property type="molecule type" value="Genomic_DNA"/>
</dbReference>
<dbReference type="PROSITE" id="PS51257">
    <property type="entry name" value="PROKAR_LIPOPROTEIN"/>
    <property type="match status" value="1"/>
</dbReference>
<evidence type="ECO:0000256" key="6">
    <source>
        <dbReference type="SAM" id="Phobius"/>
    </source>
</evidence>
<dbReference type="GO" id="GO:0022857">
    <property type="term" value="F:transmembrane transporter activity"/>
    <property type="evidence" value="ECO:0007669"/>
    <property type="project" value="TreeGrafter"/>
</dbReference>
<dbReference type="Proteomes" id="UP001326715">
    <property type="component" value="Chromosome"/>
</dbReference>